<dbReference type="EC" id="3.1.11.-" evidence="3"/>
<dbReference type="InterPro" id="IPR038729">
    <property type="entry name" value="Rad50/SbcC_AAA"/>
</dbReference>
<evidence type="ECO:0000256" key="1">
    <source>
        <dbReference type="SAM" id="Coils"/>
    </source>
</evidence>
<evidence type="ECO:0000259" key="2">
    <source>
        <dbReference type="Pfam" id="PF13476"/>
    </source>
</evidence>
<comment type="caution">
    <text evidence="3">The sequence shown here is derived from an EMBL/GenBank/DDBJ whole genome shotgun (WGS) entry which is preliminary data.</text>
</comment>
<dbReference type="EMBL" id="JAUEDK010000028">
    <property type="protein sequence ID" value="MDN0076244.1"/>
    <property type="molecule type" value="Genomic_DNA"/>
</dbReference>
<protein>
    <submittedName>
        <fullName evidence="3">Exonuclease subunit SbcC</fullName>
        <ecNumber evidence="3">3.1.11.-</ecNumber>
    </submittedName>
</protein>
<dbReference type="PANTHER" id="PTHR32114">
    <property type="entry name" value="ABC TRANSPORTER ABCH.3"/>
    <property type="match status" value="1"/>
</dbReference>
<keyword evidence="3" id="KW-0378">Hydrolase</keyword>
<dbReference type="GO" id="GO:0004527">
    <property type="term" value="F:exonuclease activity"/>
    <property type="evidence" value="ECO:0007669"/>
    <property type="project" value="UniProtKB-KW"/>
</dbReference>
<dbReference type="Pfam" id="PF13558">
    <property type="entry name" value="SbcC_Walker_B"/>
    <property type="match status" value="1"/>
</dbReference>
<feature type="coiled-coil region" evidence="1">
    <location>
        <begin position="567"/>
        <end position="594"/>
    </location>
</feature>
<sequence length="1140" mass="127131">MKILTLRLKNLNSLKGEWKVDFTQPPFKDNGLFAITGPTGAGKSTLLDAICLALYHETPRLKTISATTNEIMTRHTADCLAEVEFEVKGKVYRAFWSQRRARDKADGALQAPKVELAEGDGTILTSQINDKLRRVEAITGLDFARFTKSMLLAQGGFAAFLNASANERAELLEELTGTDIYGQISQRVFEEARAARLRLEQLKARADGVELLDEAQRTTMQTEITALAEREQLTQGELERVRLQRQWRLDISQAEQGEAEARRQSDDADAAIRNASTELQRLAASGPAEAIQPHYHRWQQAEAQCQVADARLRVAQTTLIETQRQLVEQHWQARSLSVQLAELAQRQWQQLDDERRQLAEQQGANAAHAQLGELLGGWTSRFAQLDRLQQERDEQRRRLAVDEHTLTERAEQISRQQHTSDGLALELASTQQQEAAAQETLAHLLAGQSLAALREQWQQQLRRQQTCQQLEALAAQLRGLSAQWAKQQEQKAAAEAAVAKLEQARQHLRDGYRRLKEQVDDKRRLLEQEQRIQSLEQHRARLVPGEACPLCGSHEHPAVAAYQALDVSASQAALTEKEAELEAVREQGQQTTTKLAEQHTLFSQLSEQQQQTLIQLTERQQDWLPRAEHAGLKADDWQQDATLAGLVQESTEAVARLEQALQAADQAERIVVETQRQRQQASDMVEAANRQLALLQQAQQDGQRHLEEGQGRLGTLDQELAMQGQQLASNIAALGFAAATEPEAWLAERRADWQRWQTGQARLQDLAEALTRQQAIRDHAAADSADWQSRWQALGEPEPVCLPANPNAAAALTDCRTKLDGIKRQADQQRGGIAQLEQALAGCRQSYEEVLTVWQAALEGSPFADEAAFAAALLPVEERRRLGERQKQLQEDRQRTQALLQAAGARLAQLYEQATTDTSLAELEQQHAELDARRQAFAQQLGAQRALLANDDERRGRQQALLDEIIRQSAEVEVWQHLDGLIGSAKGDKYRKFAQGLTLDHLVHLANRHLDRLHGRYLLQRKSSGELELEIVDTWQADVCRDTRTLSGGESFLVSLALALALSDLVSHKASIDSLFLDEGFGTLDSDTLDIALDALDTLNASGKTIGVISHVEGLKERIAVQLRVGKGNGMGVSTLSIHG</sequence>
<feature type="coiled-coil region" evidence="1">
    <location>
        <begin position="185"/>
        <end position="212"/>
    </location>
</feature>
<name>A0ABT7XR29_9NEIS</name>
<accession>A0ABT7XR29</accession>
<dbReference type="PANTHER" id="PTHR32114:SF2">
    <property type="entry name" value="ABC TRANSPORTER ABCH.3"/>
    <property type="match status" value="1"/>
</dbReference>
<feature type="domain" description="Rad50/SbcC-type AAA" evidence="2">
    <location>
        <begin position="6"/>
        <end position="203"/>
    </location>
</feature>
<dbReference type="Gene3D" id="3.40.50.300">
    <property type="entry name" value="P-loop containing nucleotide triphosphate hydrolases"/>
    <property type="match status" value="2"/>
</dbReference>
<dbReference type="RefSeq" id="WP_289830923.1">
    <property type="nucleotide sequence ID" value="NZ_JAUEDK010000028.1"/>
</dbReference>
<dbReference type="Pfam" id="PF13476">
    <property type="entry name" value="AAA_23"/>
    <property type="match status" value="1"/>
</dbReference>
<keyword evidence="4" id="KW-1185">Reference proteome</keyword>
<proteinExistence type="predicted"/>
<evidence type="ECO:0000313" key="4">
    <source>
        <dbReference type="Proteomes" id="UP001168540"/>
    </source>
</evidence>
<reference evidence="3" key="1">
    <citation type="submission" date="2023-06" db="EMBL/GenBank/DDBJ databases">
        <authorList>
            <person name="Zhang S."/>
        </authorList>
    </citation>
    <scope>NUCLEOTIDE SEQUENCE</scope>
    <source>
        <strain evidence="3">SG2303</strain>
    </source>
</reference>
<gene>
    <name evidence="3" type="primary">sbcC</name>
    <name evidence="3" type="ORF">QU481_15260</name>
</gene>
<organism evidence="3 4">
    <name type="scientific">Crenobacter oryzisoli</name>
    <dbReference type="NCBI Taxonomy" id="3056844"/>
    <lineage>
        <taxon>Bacteria</taxon>
        <taxon>Pseudomonadati</taxon>
        <taxon>Pseudomonadota</taxon>
        <taxon>Betaproteobacteria</taxon>
        <taxon>Neisseriales</taxon>
        <taxon>Neisseriaceae</taxon>
        <taxon>Crenobacter</taxon>
    </lineage>
</organism>
<keyword evidence="3" id="KW-0269">Exonuclease</keyword>
<dbReference type="NCBIfam" id="NF007600">
    <property type="entry name" value="PRK10246.1"/>
    <property type="match status" value="1"/>
</dbReference>
<keyword evidence="1" id="KW-0175">Coiled coil</keyword>
<dbReference type="InterPro" id="IPR027417">
    <property type="entry name" value="P-loop_NTPase"/>
</dbReference>
<dbReference type="Proteomes" id="UP001168540">
    <property type="component" value="Unassembled WGS sequence"/>
</dbReference>
<feature type="coiled-coil region" evidence="1">
    <location>
        <begin position="463"/>
        <end position="532"/>
    </location>
</feature>
<dbReference type="SUPFAM" id="SSF52540">
    <property type="entry name" value="P-loop containing nucleoside triphosphate hydrolases"/>
    <property type="match status" value="2"/>
</dbReference>
<feature type="coiled-coil region" evidence="1">
    <location>
        <begin position="647"/>
        <end position="698"/>
    </location>
</feature>
<keyword evidence="3" id="KW-0540">Nuclease</keyword>
<evidence type="ECO:0000313" key="3">
    <source>
        <dbReference type="EMBL" id="MDN0076244.1"/>
    </source>
</evidence>